<protein>
    <submittedName>
        <fullName evidence="2">RidA family protein</fullName>
    </submittedName>
</protein>
<comment type="caution">
    <text evidence="2">The sequence shown here is derived from an EMBL/GenBank/DDBJ whole genome shotgun (WGS) entry which is preliminary data.</text>
</comment>
<evidence type="ECO:0000313" key="2">
    <source>
        <dbReference type="EMBL" id="HIW01799.1"/>
    </source>
</evidence>
<dbReference type="PROSITE" id="PS01094">
    <property type="entry name" value="UPF0076"/>
    <property type="match status" value="1"/>
</dbReference>
<reference evidence="2" key="2">
    <citation type="submission" date="2021-04" db="EMBL/GenBank/DDBJ databases">
        <authorList>
            <person name="Gilroy R."/>
        </authorList>
    </citation>
    <scope>NUCLEOTIDE SEQUENCE</scope>
    <source>
        <strain evidence="2">12435</strain>
    </source>
</reference>
<dbReference type="Proteomes" id="UP000823990">
    <property type="component" value="Unassembled WGS sequence"/>
</dbReference>
<gene>
    <name evidence="2" type="ORF">H9892_00440</name>
</gene>
<dbReference type="GO" id="GO:0019239">
    <property type="term" value="F:deaminase activity"/>
    <property type="evidence" value="ECO:0007669"/>
    <property type="project" value="TreeGrafter"/>
</dbReference>
<dbReference type="EMBL" id="DXHS01000008">
    <property type="protein sequence ID" value="HIW01799.1"/>
    <property type="molecule type" value="Genomic_DNA"/>
</dbReference>
<dbReference type="NCBIfam" id="TIGR00004">
    <property type="entry name" value="Rid family detoxifying hydrolase"/>
    <property type="match status" value="1"/>
</dbReference>
<comment type="similarity">
    <text evidence="1">Belongs to the RutC family.</text>
</comment>
<dbReference type="AlphaFoldDB" id="A0A9D1PZX5"/>
<name>A0A9D1PZX5_9FIRM</name>
<accession>A0A9D1PZX5</accession>
<reference evidence="2" key="1">
    <citation type="journal article" date="2021" name="PeerJ">
        <title>Extensive microbial diversity within the chicken gut microbiome revealed by metagenomics and culture.</title>
        <authorList>
            <person name="Gilroy R."/>
            <person name="Ravi A."/>
            <person name="Getino M."/>
            <person name="Pursley I."/>
            <person name="Horton D.L."/>
            <person name="Alikhan N.F."/>
            <person name="Baker D."/>
            <person name="Gharbi K."/>
            <person name="Hall N."/>
            <person name="Watson M."/>
            <person name="Adriaenssens E.M."/>
            <person name="Foster-Nyarko E."/>
            <person name="Jarju S."/>
            <person name="Secka A."/>
            <person name="Antonio M."/>
            <person name="Oren A."/>
            <person name="Chaudhuri R.R."/>
            <person name="La Ragione R."/>
            <person name="Hildebrand F."/>
            <person name="Pallen M.J."/>
        </authorList>
    </citation>
    <scope>NUCLEOTIDE SEQUENCE</scope>
    <source>
        <strain evidence="2">12435</strain>
    </source>
</reference>
<dbReference type="CDD" id="cd00448">
    <property type="entry name" value="YjgF_YER057c_UK114_family"/>
    <property type="match status" value="1"/>
</dbReference>
<dbReference type="SUPFAM" id="SSF55298">
    <property type="entry name" value="YjgF-like"/>
    <property type="match status" value="1"/>
</dbReference>
<evidence type="ECO:0000256" key="1">
    <source>
        <dbReference type="ARBA" id="ARBA00010552"/>
    </source>
</evidence>
<dbReference type="InterPro" id="IPR006056">
    <property type="entry name" value="RidA"/>
</dbReference>
<evidence type="ECO:0000313" key="3">
    <source>
        <dbReference type="Proteomes" id="UP000823990"/>
    </source>
</evidence>
<dbReference type="InterPro" id="IPR019897">
    <property type="entry name" value="RidA_CS"/>
</dbReference>
<proteinExistence type="inferred from homology"/>
<dbReference type="InterPro" id="IPR035959">
    <property type="entry name" value="RutC-like_sf"/>
</dbReference>
<dbReference type="Gene3D" id="3.30.1330.40">
    <property type="entry name" value="RutC-like"/>
    <property type="match status" value="1"/>
</dbReference>
<dbReference type="InterPro" id="IPR006175">
    <property type="entry name" value="YjgF/YER057c/UK114"/>
</dbReference>
<dbReference type="FunFam" id="3.30.1330.40:FF:000001">
    <property type="entry name" value="L-PSP family endoribonuclease"/>
    <property type="match status" value="1"/>
</dbReference>
<sequence>MKKIILTDKAPAPIGPYSQGIDTGSLVFFSGQIAIDPTAGKIVATDVEGQTRQVLSNIRALLAASSLTPADVVKTTVFVKNMGDFAKVNAIYAELFPSEPPARSCVEVSALPSGALVEIEVIAAR</sequence>
<dbReference type="Pfam" id="PF01042">
    <property type="entry name" value="Ribonuc_L-PSP"/>
    <property type="match status" value="1"/>
</dbReference>
<dbReference type="PANTHER" id="PTHR11803">
    <property type="entry name" value="2-IMINOBUTANOATE/2-IMINOPROPANOATE DEAMINASE RIDA"/>
    <property type="match status" value="1"/>
</dbReference>
<dbReference type="PANTHER" id="PTHR11803:SF58">
    <property type="entry name" value="PROTEIN HMF1-RELATED"/>
    <property type="match status" value="1"/>
</dbReference>
<dbReference type="GO" id="GO:0005829">
    <property type="term" value="C:cytosol"/>
    <property type="evidence" value="ECO:0007669"/>
    <property type="project" value="TreeGrafter"/>
</dbReference>
<organism evidence="2 3">
    <name type="scientific">Candidatus Protoclostridium stercorigallinarum</name>
    <dbReference type="NCBI Taxonomy" id="2838741"/>
    <lineage>
        <taxon>Bacteria</taxon>
        <taxon>Bacillati</taxon>
        <taxon>Bacillota</taxon>
        <taxon>Clostridia</taxon>
        <taxon>Candidatus Protoclostridium</taxon>
    </lineage>
</organism>